<evidence type="ECO:0000256" key="1">
    <source>
        <dbReference type="SAM" id="MobiDB-lite"/>
    </source>
</evidence>
<evidence type="ECO:0000313" key="2">
    <source>
        <dbReference type="Proteomes" id="UP000046395"/>
    </source>
</evidence>
<proteinExistence type="predicted"/>
<feature type="region of interest" description="Disordered" evidence="1">
    <location>
        <begin position="10"/>
        <end position="50"/>
    </location>
</feature>
<sequence length="90" mass="9419">MAYAVAAGLATNNMNGNPVEPGGPAGLPNGRSETSRGKFCSPAEGGSSKLAQRTFEREKSVSLVTSIRRARRRSAAEAHLLRSSTSVACR</sequence>
<dbReference type="WBParaSite" id="TMUE_0000002103.1">
    <property type="protein sequence ID" value="TMUE_0000002103.1"/>
    <property type="gene ID" value="WBGene00286797"/>
</dbReference>
<organism evidence="2 3">
    <name type="scientific">Trichuris muris</name>
    <name type="common">Mouse whipworm</name>
    <dbReference type="NCBI Taxonomy" id="70415"/>
    <lineage>
        <taxon>Eukaryota</taxon>
        <taxon>Metazoa</taxon>
        <taxon>Ecdysozoa</taxon>
        <taxon>Nematoda</taxon>
        <taxon>Enoplea</taxon>
        <taxon>Dorylaimia</taxon>
        <taxon>Trichinellida</taxon>
        <taxon>Trichuridae</taxon>
        <taxon>Trichuris</taxon>
    </lineage>
</organism>
<reference evidence="3" key="1">
    <citation type="submission" date="2019-12" db="UniProtKB">
        <authorList>
            <consortium name="WormBaseParasite"/>
        </authorList>
    </citation>
    <scope>IDENTIFICATION</scope>
</reference>
<dbReference type="Proteomes" id="UP000046395">
    <property type="component" value="Unassembled WGS sequence"/>
</dbReference>
<name>A0A5S6Q4H6_TRIMR</name>
<protein>
    <submittedName>
        <fullName evidence="3">Uncharacterized protein</fullName>
    </submittedName>
</protein>
<dbReference type="AlphaFoldDB" id="A0A5S6Q4H6"/>
<accession>A0A5S6Q4H6</accession>
<keyword evidence="2" id="KW-1185">Reference proteome</keyword>
<evidence type="ECO:0000313" key="3">
    <source>
        <dbReference type="WBParaSite" id="TMUE_0000002103.1"/>
    </source>
</evidence>